<evidence type="ECO:0000313" key="2">
    <source>
        <dbReference type="Proteomes" id="UP000325313"/>
    </source>
</evidence>
<name>A0A5B0PEF1_PUCGR</name>
<gene>
    <name evidence="1" type="ORF">PGTUg99_018802</name>
</gene>
<sequence length="73" mass="7977">MPQAIDTTAELQKNVIKNASHRGGMILSNDQAHAFGISATLNKIKGIEALTDNNFMVWSRQVIGSLEILFLHG</sequence>
<evidence type="ECO:0000313" key="1">
    <source>
        <dbReference type="EMBL" id="KAA1099102.1"/>
    </source>
</evidence>
<comment type="caution">
    <text evidence="1">The sequence shown here is derived from an EMBL/GenBank/DDBJ whole genome shotgun (WGS) entry which is preliminary data.</text>
</comment>
<organism evidence="1 2">
    <name type="scientific">Puccinia graminis f. sp. tritici</name>
    <dbReference type="NCBI Taxonomy" id="56615"/>
    <lineage>
        <taxon>Eukaryota</taxon>
        <taxon>Fungi</taxon>
        <taxon>Dikarya</taxon>
        <taxon>Basidiomycota</taxon>
        <taxon>Pucciniomycotina</taxon>
        <taxon>Pucciniomycetes</taxon>
        <taxon>Pucciniales</taxon>
        <taxon>Pucciniaceae</taxon>
        <taxon>Puccinia</taxon>
    </lineage>
</organism>
<dbReference type="Proteomes" id="UP000325313">
    <property type="component" value="Unassembled WGS sequence"/>
</dbReference>
<dbReference type="EMBL" id="VDEP01000343">
    <property type="protein sequence ID" value="KAA1099102.1"/>
    <property type="molecule type" value="Genomic_DNA"/>
</dbReference>
<dbReference type="AlphaFoldDB" id="A0A5B0PEF1"/>
<proteinExistence type="predicted"/>
<accession>A0A5B0PEF1</accession>
<protein>
    <submittedName>
        <fullName evidence="1">Uncharacterized protein</fullName>
    </submittedName>
</protein>
<reference evidence="1 2" key="1">
    <citation type="submission" date="2019-05" db="EMBL/GenBank/DDBJ databases">
        <title>Emergence of the Ug99 lineage of the wheat stem rust pathogen through somatic hybridization.</title>
        <authorList>
            <person name="Li F."/>
            <person name="Upadhyaya N.M."/>
            <person name="Sperschneider J."/>
            <person name="Matny O."/>
            <person name="Nguyen-Phuc H."/>
            <person name="Mago R."/>
            <person name="Raley C."/>
            <person name="Miller M.E."/>
            <person name="Silverstein K.A.T."/>
            <person name="Henningsen E."/>
            <person name="Hirsch C.D."/>
            <person name="Visser B."/>
            <person name="Pretorius Z.A."/>
            <person name="Steffenson B.J."/>
            <person name="Schwessinger B."/>
            <person name="Dodds P.N."/>
            <person name="Figueroa M."/>
        </authorList>
    </citation>
    <scope>NUCLEOTIDE SEQUENCE [LARGE SCALE GENOMIC DNA]</scope>
    <source>
        <strain evidence="1 2">Ug99</strain>
    </source>
</reference>